<name>A0AAW9S6A4_9RHOB</name>
<sequence>MDTEELTRLTTSPSRRVIGVGALAGLGGLFLYMAFAMPPADLLWQAFLVGCGVASLALGHLMWKSTAHALILTEKGLIDSDGTEVALIADIDKVDRGTFALKPSNGFVILLKTPGRRVWRPGLWWRLGRRVAIGGVTAASQTKPLADILTMKVLERDGKAPR</sequence>
<keyword evidence="1" id="KW-0812">Transmembrane</keyword>
<evidence type="ECO:0000313" key="2">
    <source>
        <dbReference type="EMBL" id="MEN9060371.1"/>
    </source>
</evidence>
<proteinExistence type="predicted"/>
<keyword evidence="1" id="KW-0472">Membrane</keyword>
<reference evidence="2 3" key="1">
    <citation type="submission" date="2024-05" db="EMBL/GenBank/DDBJ databases">
        <title>Genome sequence of Ponticoccus litoralis KCCM 90028.</title>
        <authorList>
            <person name="Kim J.M."/>
            <person name="Lee J.K."/>
            <person name="Choi B.J."/>
            <person name="Bayburt H."/>
            <person name="Baek J.H."/>
            <person name="Jeon C.O."/>
        </authorList>
    </citation>
    <scope>NUCLEOTIDE SEQUENCE [LARGE SCALE GENOMIC DNA]</scope>
    <source>
        <strain evidence="2 3">KCCM 90028</strain>
    </source>
</reference>
<feature type="transmembrane region" description="Helical" evidence="1">
    <location>
        <begin position="17"/>
        <end position="36"/>
    </location>
</feature>
<gene>
    <name evidence="2" type="ORF">ABFB10_04320</name>
</gene>
<comment type="caution">
    <text evidence="2">The sequence shown here is derived from an EMBL/GenBank/DDBJ whole genome shotgun (WGS) entry which is preliminary data.</text>
</comment>
<protein>
    <recommendedName>
        <fullName evidence="4">PH domain-containing protein</fullName>
    </recommendedName>
</protein>
<dbReference type="RefSeq" id="WP_347165559.1">
    <property type="nucleotide sequence ID" value="NZ_JBDNCH010000002.1"/>
</dbReference>
<evidence type="ECO:0000256" key="1">
    <source>
        <dbReference type="SAM" id="Phobius"/>
    </source>
</evidence>
<organism evidence="2 3">
    <name type="scientific">Ponticoccus litoralis</name>
    <dbReference type="NCBI Taxonomy" id="422297"/>
    <lineage>
        <taxon>Bacteria</taxon>
        <taxon>Pseudomonadati</taxon>
        <taxon>Pseudomonadota</taxon>
        <taxon>Alphaproteobacteria</taxon>
        <taxon>Rhodobacterales</taxon>
        <taxon>Roseobacteraceae</taxon>
        <taxon>Ponticoccus</taxon>
    </lineage>
</organism>
<dbReference type="EMBL" id="JBDNCH010000002">
    <property type="protein sequence ID" value="MEN9060371.1"/>
    <property type="molecule type" value="Genomic_DNA"/>
</dbReference>
<evidence type="ECO:0008006" key="4">
    <source>
        <dbReference type="Google" id="ProtNLM"/>
    </source>
</evidence>
<evidence type="ECO:0000313" key="3">
    <source>
        <dbReference type="Proteomes" id="UP001428774"/>
    </source>
</evidence>
<accession>A0AAW9S6A4</accession>
<dbReference type="Proteomes" id="UP001428774">
    <property type="component" value="Unassembled WGS sequence"/>
</dbReference>
<keyword evidence="3" id="KW-1185">Reference proteome</keyword>
<feature type="transmembrane region" description="Helical" evidence="1">
    <location>
        <begin position="42"/>
        <end position="63"/>
    </location>
</feature>
<dbReference type="AlphaFoldDB" id="A0AAW9S6A4"/>
<keyword evidence="1" id="KW-1133">Transmembrane helix</keyword>